<keyword evidence="3" id="KW-1185">Reference proteome</keyword>
<feature type="domain" description="Fluoroacetyl-CoA-specific thioesterase-like" evidence="1">
    <location>
        <begin position="17"/>
        <end position="119"/>
    </location>
</feature>
<gene>
    <name evidence="2" type="ORF">D9X91_04450</name>
</gene>
<evidence type="ECO:0000313" key="3">
    <source>
        <dbReference type="Proteomes" id="UP000276770"/>
    </source>
</evidence>
<proteinExistence type="predicted"/>
<comment type="caution">
    <text evidence="2">The sequence shown here is derived from an EMBL/GenBank/DDBJ whole genome shotgun (WGS) entry which is preliminary data.</text>
</comment>
<dbReference type="OrthoDB" id="6902891at2"/>
<reference evidence="2 3" key="1">
    <citation type="submission" date="2018-10" db="EMBL/GenBank/DDBJ databases">
        <title>Falsibacillus sp. genome draft.</title>
        <authorList>
            <person name="Shi S."/>
        </authorList>
    </citation>
    <scope>NUCLEOTIDE SEQUENCE [LARGE SCALE GENOMIC DNA]</scope>
    <source>
        <strain evidence="2 3">GY 10110</strain>
    </source>
</reference>
<dbReference type="AlphaFoldDB" id="A0A3L7K555"/>
<name>A0A3L7K555_9BACI</name>
<evidence type="ECO:0000259" key="1">
    <source>
        <dbReference type="Pfam" id="PF22636"/>
    </source>
</evidence>
<dbReference type="Pfam" id="PF22636">
    <property type="entry name" value="FlK"/>
    <property type="match status" value="1"/>
</dbReference>
<dbReference type="InterPro" id="IPR025540">
    <property type="entry name" value="FlK"/>
</dbReference>
<dbReference type="PANTHER" id="PTHR36934:SF1">
    <property type="entry name" value="THIOESTERASE DOMAIN-CONTAINING PROTEIN"/>
    <property type="match status" value="1"/>
</dbReference>
<evidence type="ECO:0000313" key="2">
    <source>
        <dbReference type="EMBL" id="RLQ97409.1"/>
    </source>
</evidence>
<dbReference type="Proteomes" id="UP000276770">
    <property type="component" value="Unassembled WGS sequence"/>
</dbReference>
<dbReference type="EMBL" id="RCVZ01000002">
    <property type="protein sequence ID" value="RLQ97409.1"/>
    <property type="molecule type" value="Genomic_DNA"/>
</dbReference>
<protein>
    <submittedName>
        <fullName evidence="2">Thioesterase</fullName>
    </submittedName>
</protein>
<sequence>MKDGMEVGQTAEVTFEVTPEMFAQFGGEVVHPAYSTVSMVYHMELASRKIILSYLEDHEEGIGGAVSVKHVAPTGEGTIVTVRATLIELKKNVVITKTEAFIASGMIGLGEVTQVILPKADITQKIKSSTLK</sequence>
<accession>A0A3L7K555</accession>
<dbReference type="InterPro" id="IPR054485">
    <property type="entry name" value="FlK-like_dom"/>
</dbReference>
<dbReference type="SUPFAM" id="SSF54637">
    <property type="entry name" value="Thioesterase/thiol ester dehydrase-isomerase"/>
    <property type="match status" value="1"/>
</dbReference>
<organism evidence="2 3">
    <name type="scientific">Falsibacillus albus</name>
    <dbReference type="NCBI Taxonomy" id="2478915"/>
    <lineage>
        <taxon>Bacteria</taxon>
        <taxon>Bacillati</taxon>
        <taxon>Bacillota</taxon>
        <taxon>Bacilli</taxon>
        <taxon>Bacillales</taxon>
        <taxon>Bacillaceae</taxon>
        <taxon>Falsibacillus</taxon>
    </lineage>
</organism>
<dbReference type="PANTHER" id="PTHR36934">
    <property type="entry name" value="BLR0278 PROTEIN"/>
    <property type="match status" value="1"/>
</dbReference>
<dbReference type="InterPro" id="IPR029069">
    <property type="entry name" value="HotDog_dom_sf"/>
</dbReference>
<dbReference type="RefSeq" id="WP_121679359.1">
    <property type="nucleotide sequence ID" value="NZ_RCVZ01000002.1"/>
</dbReference>
<dbReference type="Gene3D" id="3.10.129.10">
    <property type="entry name" value="Hotdog Thioesterase"/>
    <property type="match status" value="1"/>
</dbReference>